<feature type="transmembrane region" description="Helical" evidence="1">
    <location>
        <begin position="163"/>
        <end position="189"/>
    </location>
</feature>
<comment type="caution">
    <text evidence="2">The sequence shown here is derived from an EMBL/GenBank/DDBJ whole genome shotgun (WGS) entry which is preliminary data.</text>
</comment>
<keyword evidence="1" id="KW-1133">Transmembrane helix</keyword>
<sequence length="192" mass="21629">MGKPTPKVEVMKFLKGKGYTDAKDYAGECEPVVIIAKGQNVQGTCKYGTRVDYVMSSSESPYKYIPGSYSVVSSKGTSDHHLVKVDIVKESKSCVEENIIKRQHKLIQKLQQEKAQRTMRTASKDLLTAEQEPLLVRTGLRNWNRNTVPVGRSFIRFPTPLNVLFFTFVVNDVVLAPPIIIIVCGYIYIEKD</sequence>
<proteinExistence type="predicted"/>
<dbReference type="GO" id="GO:0016020">
    <property type="term" value="C:membrane"/>
    <property type="evidence" value="ECO:0007669"/>
    <property type="project" value="GOC"/>
</dbReference>
<dbReference type="AlphaFoldDB" id="A0A7J6HEX4"/>
<organism evidence="2 3">
    <name type="scientific">Cannabis sativa</name>
    <name type="common">Hemp</name>
    <name type="synonym">Marijuana</name>
    <dbReference type="NCBI Taxonomy" id="3483"/>
    <lineage>
        <taxon>Eukaryota</taxon>
        <taxon>Viridiplantae</taxon>
        <taxon>Streptophyta</taxon>
        <taxon>Embryophyta</taxon>
        <taxon>Tracheophyta</taxon>
        <taxon>Spermatophyta</taxon>
        <taxon>Magnoliopsida</taxon>
        <taxon>eudicotyledons</taxon>
        <taxon>Gunneridae</taxon>
        <taxon>Pentapetalae</taxon>
        <taxon>rosids</taxon>
        <taxon>fabids</taxon>
        <taxon>Rosales</taxon>
        <taxon>Cannabaceae</taxon>
        <taxon>Cannabis</taxon>
    </lineage>
</organism>
<dbReference type="Proteomes" id="UP000583929">
    <property type="component" value="Unassembled WGS sequence"/>
</dbReference>
<dbReference type="PANTHER" id="PTHR14859:SF0">
    <property type="entry name" value="ENDONUCLEASE_EXONUCLEASE_PHOSPHATASE FAMILY PROTEIN, EXPRESSED"/>
    <property type="match status" value="1"/>
</dbReference>
<reference evidence="2 3" key="1">
    <citation type="journal article" date="2020" name="bioRxiv">
        <title>Sequence and annotation of 42 cannabis genomes reveals extensive copy number variation in cannabinoid synthesis and pathogen resistance genes.</title>
        <authorList>
            <person name="Mckernan K.J."/>
            <person name="Helbert Y."/>
            <person name="Kane L.T."/>
            <person name="Ebling H."/>
            <person name="Zhang L."/>
            <person name="Liu B."/>
            <person name="Eaton Z."/>
            <person name="Mclaughlin S."/>
            <person name="Kingan S."/>
            <person name="Baybayan P."/>
            <person name="Concepcion G."/>
            <person name="Jordan M."/>
            <person name="Riva A."/>
            <person name="Barbazuk W."/>
            <person name="Harkins T."/>
        </authorList>
    </citation>
    <scope>NUCLEOTIDE SEQUENCE [LARGE SCALE GENOMIC DNA]</scope>
    <source>
        <strain evidence="3">cv. Jamaican Lion 4</strain>
        <tissue evidence="2">Leaf</tissue>
    </source>
</reference>
<dbReference type="GO" id="GO:0005783">
    <property type="term" value="C:endoplasmic reticulum"/>
    <property type="evidence" value="ECO:0007669"/>
    <property type="project" value="TreeGrafter"/>
</dbReference>
<keyword evidence="3" id="KW-1185">Reference proteome</keyword>
<name>A0A7J6HEX4_CANSA</name>
<keyword evidence="1" id="KW-0812">Transmembrane</keyword>
<gene>
    <name evidence="2" type="ORF">G4B88_007800</name>
</gene>
<dbReference type="InterPro" id="IPR036691">
    <property type="entry name" value="Endo/exonu/phosph_ase_sf"/>
</dbReference>
<evidence type="ECO:0000256" key="1">
    <source>
        <dbReference type="SAM" id="Phobius"/>
    </source>
</evidence>
<dbReference type="EMBL" id="JAATIQ010000048">
    <property type="protein sequence ID" value="KAF4393814.1"/>
    <property type="molecule type" value="Genomic_DNA"/>
</dbReference>
<keyword evidence="1" id="KW-0472">Membrane</keyword>
<evidence type="ECO:0000313" key="2">
    <source>
        <dbReference type="EMBL" id="KAF4393814.1"/>
    </source>
</evidence>
<accession>A0A7J6HEX4</accession>
<evidence type="ECO:0000313" key="3">
    <source>
        <dbReference type="Proteomes" id="UP000583929"/>
    </source>
</evidence>
<dbReference type="InterPro" id="IPR051916">
    <property type="entry name" value="GPI-anchor_lipid_remodeler"/>
</dbReference>
<dbReference type="SUPFAM" id="SSF56219">
    <property type="entry name" value="DNase I-like"/>
    <property type="match status" value="1"/>
</dbReference>
<dbReference type="GO" id="GO:0006506">
    <property type="term" value="P:GPI anchor biosynthetic process"/>
    <property type="evidence" value="ECO:0007669"/>
    <property type="project" value="TreeGrafter"/>
</dbReference>
<protein>
    <submittedName>
        <fullName evidence="2">Uncharacterized protein</fullName>
    </submittedName>
</protein>
<dbReference type="PANTHER" id="PTHR14859">
    <property type="entry name" value="CALCOFLUOR WHITE HYPERSENSITIVE PROTEIN PRECURSOR"/>
    <property type="match status" value="1"/>
</dbReference>